<proteinExistence type="predicted"/>
<name>A0A0W8G875_9ZZZZ</name>
<comment type="caution">
    <text evidence="3">The sequence shown here is derived from an EMBL/GenBank/DDBJ whole genome shotgun (WGS) entry which is preliminary data.</text>
</comment>
<evidence type="ECO:0000259" key="2">
    <source>
        <dbReference type="Pfam" id="PF07238"/>
    </source>
</evidence>
<dbReference type="SUPFAM" id="SSF141371">
    <property type="entry name" value="PilZ domain-like"/>
    <property type="match status" value="1"/>
</dbReference>
<dbReference type="EMBL" id="LNQE01000101">
    <property type="protein sequence ID" value="KUG29328.1"/>
    <property type="molecule type" value="Genomic_DNA"/>
</dbReference>
<evidence type="ECO:0000256" key="1">
    <source>
        <dbReference type="SAM" id="MobiDB-lite"/>
    </source>
</evidence>
<dbReference type="InterPro" id="IPR009875">
    <property type="entry name" value="PilZ_domain"/>
</dbReference>
<accession>A0A0W8G875</accession>
<dbReference type="Pfam" id="PF07238">
    <property type="entry name" value="PilZ"/>
    <property type="match status" value="1"/>
</dbReference>
<gene>
    <name evidence="3" type="ORF">ASZ90_000780</name>
</gene>
<feature type="region of interest" description="Disordered" evidence="1">
    <location>
        <begin position="125"/>
        <end position="150"/>
    </location>
</feature>
<sequence length="150" mass="16808">MEFDFTIEGEERPRRAFRARVGGLDARIHAHDRAYPVKDISATGLALLDETQSFRQGESLVLDLEIHHRPFLRDMPVKVVRVLDEGVVGLDFAGLDRRMEQRLDKLVLEVQKRLIDLRKARELAAKQAAENGGGQPGDQDGSLPPKDGNT</sequence>
<protein>
    <recommendedName>
        <fullName evidence="2">PilZ domain-containing protein</fullName>
    </recommendedName>
</protein>
<reference evidence="3" key="1">
    <citation type="journal article" date="2015" name="Proc. Natl. Acad. Sci. U.S.A.">
        <title>Networks of energetic and metabolic interactions define dynamics in microbial communities.</title>
        <authorList>
            <person name="Embree M."/>
            <person name="Liu J.K."/>
            <person name="Al-Bassam M.M."/>
            <person name="Zengler K."/>
        </authorList>
    </citation>
    <scope>NUCLEOTIDE SEQUENCE</scope>
</reference>
<dbReference type="Gene3D" id="2.40.10.220">
    <property type="entry name" value="predicted glycosyltransferase like domains"/>
    <property type="match status" value="1"/>
</dbReference>
<dbReference type="AlphaFoldDB" id="A0A0W8G875"/>
<organism evidence="3">
    <name type="scientific">hydrocarbon metagenome</name>
    <dbReference type="NCBI Taxonomy" id="938273"/>
    <lineage>
        <taxon>unclassified sequences</taxon>
        <taxon>metagenomes</taxon>
        <taxon>ecological metagenomes</taxon>
    </lineage>
</organism>
<evidence type="ECO:0000313" key="3">
    <source>
        <dbReference type="EMBL" id="KUG29328.1"/>
    </source>
</evidence>
<feature type="domain" description="PilZ" evidence="2">
    <location>
        <begin position="24"/>
        <end position="108"/>
    </location>
</feature>
<dbReference type="GO" id="GO:0035438">
    <property type="term" value="F:cyclic-di-GMP binding"/>
    <property type="evidence" value="ECO:0007669"/>
    <property type="project" value="InterPro"/>
</dbReference>